<dbReference type="InterPro" id="IPR040758">
    <property type="entry name" value="PrmC_N"/>
</dbReference>
<keyword evidence="3 5" id="KW-0949">S-adenosyl-L-methionine</keyword>
<dbReference type="PROSITE" id="PS00092">
    <property type="entry name" value="N6_MTASE"/>
    <property type="match status" value="1"/>
</dbReference>
<dbReference type="Pfam" id="PF05175">
    <property type="entry name" value="MTS"/>
    <property type="match status" value="1"/>
</dbReference>
<accession>A0A6S7BG51</accession>
<dbReference type="InterPro" id="IPR050320">
    <property type="entry name" value="N5-glutamine_MTase"/>
</dbReference>
<feature type="binding site" evidence="5">
    <location>
        <begin position="189"/>
        <end position="192"/>
    </location>
    <ligand>
        <name>substrate</name>
    </ligand>
</feature>
<evidence type="ECO:0000313" key="9">
    <source>
        <dbReference type="Proteomes" id="UP000494115"/>
    </source>
</evidence>
<dbReference type="NCBIfam" id="TIGR03534">
    <property type="entry name" value="RF_mod_PrmC"/>
    <property type="match status" value="1"/>
</dbReference>
<feature type="binding site" evidence="5">
    <location>
        <position position="170"/>
    </location>
    <ligand>
        <name>S-adenosyl-L-methionine</name>
        <dbReference type="ChEBI" id="CHEBI:59789"/>
    </ligand>
</feature>
<feature type="domain" description="Release factor glutamine methyltransferase N-terminal" evidence="7">
    <location>
        <begin position="8"/>
        <end position="69"/>
    </location>
</feature>
<comment type="catalytic activity">
    <reaction evidence="4 5">
        <text>L-glutaminyl-[peptide chain release factor] + S-adenosyl-L-methionine = N(5)-methyl-L-glutaminyl-[peptide chain release factor] + S-adenosyl-L-homocysteine + H(+)</text>
        <dbReference type="Rhea" id="RHEA:42896"/>
        <dbReference type="Rhea" id="RHEA-COMP:10271"/>
        <dbReference type="Rhea" id="RHEA-COMP:10272"/>
        <dbReference type="ChEBI" id="CHEBI:15378"/>
        <dbReference type="ChEBI" id="CHEBI:30011"/>
        <dbReference type="ChEBI" id="CHEBI:57856"/>
        <dbReference type="ChEBI" id="CHEBI:59789"/>
        <dbReference type="ChEBI" id="CHEBI:61891"/>
        <dbReference type="EC" id="2.1.1.297"/>
    </reaction>
</comment>
<name>A0A6S7BG51_9BURK</name>
<dbReference type="InterPro" id="IPR029063">
    <property type="entry name" value="SAM-dependent_MTases_sf"/>
</dbReference>
<dbReference type="CDD" id="cd02440">
    <property type="entry name" value="AdoMet_MTases"/>
    <property type="match status" value="1"/>
</dbReference>
<reference evidence="8 9" key="1">
    <citation type="submission" date="2020-04" db="EMBL/GenBank/DDBJ databases">
        <authorList>
            <person name="De Canck E."/>
        </authorList>
    </citation>
    <scope>NUCLEOTIDE SEQUENCE [LARGE SCALE GENOMIC DNA]</scope>
    <source>
        <strain evidence="8 9">LMG 28138</strain>
    </source>
</reference>
<feature type="binding site" evidence="5">
    <location>
        <position position="189"/>
    </location>
    <ligand>
        <name>S-adenosyl-L-methionine</name>
        <dbReference type="ChEBI" id="CHEBI:59789"/>
    </ligand>
</feature>
<sequence>MSPATPTELLRASPLDALDARVLLTHALGWRRTDLITRGDLRLSEAQIAGFAALEQRRLAGEPVAQITGWREFYGLDFEVTPAVLIPRPETELLVETVLDSLAGLASPAILDLGTGSGAIAIAIAAQRHDARIVATDRCADALAVAQRNARRLLDADRAGGSPEFVEGSWFEALARMTPRQSFDAIVSNPPYIAAGDPHLSEGDLRFEPPGALTDHADGLSALREIVAGARAWLRPGAPLWVEHGYDQAARVQAIFTQYGFSAVESRRDLAGIERITGARS</sequence>
<dbReference type="NCBIfam" id="TIGR00536">
    <property type="entry name" value="hemK_fam"/>
    <property type="match status" value="1"/>
</dbReference>
<evidence type="ECO:0000259" key="7">
    <source>
        <dbReference type="Pfam" id="PF17827"/>
    </source>
</evidence>
<comment type="similarity">
    <text evidence="5">Belongs to the protein N5-glutamine methyltransferase family. PrmC subfamily.</text>
</comment>
<dbReference type="Gene3D" id="3.40.50.150">
    <property type="entry name" value="Vaccinia Virus protein VP39"/>
    <property type="match status" value="1"/>
</dbReference>
<dbReference type="GO" id="GO:0003676">
    <property type="term" value="F:nucleic acid binding"/>
    <property type="evidence" value="ECO:0007669"/>
    <property type="project" value="InterPro"/>
</dbReference>
<dbReference type="EMBL" id="CADIKM010000026">
    <property type="protein sequence ID" value="CAB3797558.1"/>
    <property type="molecule type" value="Genomic_DNA"/>
</dbReference>
<feature type="domain" description="Methyltransferase small" evidence="6">
    <location>
        <begin position="91"/>
        <end position="195"/>
    </location>
</feature>
<dbReference type="Pfam" id="PF17827">
    <property type="entry name" value="PrmC_N"/>
    <property type="match status" value="1"/>
</dbReference>
<dbReference type="PANTHER" id="PTHR18895">
    <property type="entry name" value="HEMK METHYLTRANSFERASE"/>
    <property type="match status" value="1"/>
</dbReference>
<evidence type="ECO:0000256" key="4">
    <source>
        <dbReference type="ARBA" id="ARBA00048391"/>
    </source>
</evidence>
<comment type="function">
    <text evidence="5">Methylates the class 1 translation termination release factors RF1/PrfA and RF2/PrfB on the glutamine residue of the universally conserved GGQ motif.</text>
</comment>
<keyword evidence="1 5" id="KW-0489">Methyltransferase</keyword>
<gene>
    <name evidence="8" type="primary">prmC_2</name>
    <name evidence="5" type="synonym">prmC</name>
    <name evidence="8" type="ORF">LMG28138_04270</name>
</gene>
<dbReference type="PANTHER" id="PTHR18895:SF74">
    <property type="entry name" value="MTRF1L RELEASE FACTOR GLUTAMINE METHYLTRANSFERASE"/>
    <property type="match status" value="1"/>
</dbReference>
<protein>
    <recommendedName>
        <fullName evidence="5">Release factor glutamine methyltransferase</fullName>
        <shortName evidence="5">RF MTase</shortName>
        <ecNumber evidence="5">2.1.1.297</ecNumber>
    </recommendedName>
    <alternativeName>
        <fullName evidence="5">N5-glutamine methyltransferase PrmC</fullName>
    </alternativeName>
    <alternativeName>
        <fullName evidence="5">Protein-(glutamine-N5) MTase PrmC</fullName>
    </alternativeName>
    <alternativeName>
        <fullName evidence="5">Protein-glutamine N-methyltransferase PrmC</fullName>
    </alternativeName>
</protein>
<dbReference type="RefSeq" id="WP_246257768.1">
    <property type="nucleotide sequence ID" value="NZ_CADIKM010000026.1"/>
</dbReference>
<dbReference type="GO" id="GO:0032259">
    <property type="term" value="P:methylation"/>
    <property type="evidence" value="ECO:0007669"/>
    <property type="project" value="UniProtKB-KW"/>
</dbReference>
<evidence type="ECO:0000256" key="3">
    <source>
        <dbReference type="ARBA" id="ARBA00022691"/>
    </source>
</evidence>
<feature type="binding site" evidence="5">
    <location>
        <position position="137"/>
    </location>
    <ligand>
        <name>S-adenosyl-L-methionine</name>
        <dbReference type="ChEBI" id="CHEBI:59789"/>
    </ligand>
</feature>
<dbReference type="Gene3D" id="1.10.8.10">
    <property type="entry name" value="DNA helicase RuvA subunit, C-terminal domain"/>
    <property type="match status" value="1"/>
</dbReference>
<dbReference type="SUPFAM" id="SSF53335">
    <property type="entry name" value="S-adenosyl-L-methionine-dependent methyltransferases"/>
    <property type="match status" value="1"/>
</dbReference>
<evidence type="ECO:0000256" key="5">
    <source>
        <dbReference type="HAMAP-Rule" id="MF_02126"/>
    </source>
</evidence>
<dbReference type="InterPro" id="IPR019874">
    <property type="entry name" value="RF_methyltr_PrmC"/>
</dbReference>
<feature type="binding site" evidence="5">
    <location>
        <begin position="114"/>
        <end position="118"/>
    </location>
    <ligand>
        <name>S-adenosyl-L-methionine</name>
        <dbReference type="ChEBI" id="CHEBI:59789"/>
    </ligand>
</feature>
<dbReference type="EC" id="2.1.1.297" evidence="5"/>
<evidence type="ECO:0000259" key="6">
    <source>
        <dbReference type="Pfam" id="PF05175"/>
    </source>
</evidence>
<keyword evidence="2 5" id="KW-0808">Transferase</keyword>
<organism evidence="8 9">
    <name type="scientific">Pararobbsia alpina</name>
    <dbReference type="NCBI Taxonomy" id="621374"/>
    <lineage>
        <taxon>Bacteria</taxon>
        <taxon>Pseudomonadati</taxon>
        <taxon>Pseudomonadota</taxon>
        <taxon>Betaproteobacteria</taxon>
        <taxon>Burkholderiales</taxon>
        <taxon>Burkholderiaceae</taxon>
        <taxon>Pararobbsia</taxon>
    </lineage>
</organism>
<proteinExistence type="inferred from homology"/>
<dbReference type="AlphaFoldDB" id="A0A6S7BG51"/>
<dbReference type="InterPro" id="IPR007848">
    <property type="entry name" value="Small_mtfrase_dom"/>
</dbReference>
<evidence type="ECO:0000256" key="2">
    <source>
        <dbReference type="ARBA" id="ARBA00022679"/>
    </source>
</evidence>
<dbReference type="FunFam" id="3.40.50.150:FF:000053">
    <property type="entry name" value="Release factor glutamine methyltransferase"/>
    <property type="match status" value="1"/>
</dbReference>
<evidence type="ECO:0000256" key="1">
    <source>
        <dbReference type="ARBA" id="ARBA00022603"/>
    </source>
</evidence>
<dbReference type="Proteomes" id="UP000494115">
    <property type="component" value="Unassembled WGS sequence"/>
</dbReference>
<keyword evidence="9" id="KW-1185">Reference proteome</keyword>
<dbReference type="HAMAP" id="MF_02126">
    <property type="entry name" value="RF_methyltr_PrmC"/>
    <property type="match status" value="1"/>
</dbReference>
<dbReference type="GO" id="GO:0102559">
    <property type="term" value="F:peptide chain release factor N(5)-glutamine methyltransferase activity"/>
    <property type="evidence" value="ECO:0007669"/>
    <property type="project" value="UniProtKB-EC"/>
</dbReference>
<evidence type="ECO:0000313" key="8">
    <source>
        <dbReference type="EMBL" id="CAB3797558.1"/>
    </source>
</evidence>
<dbReference type="InterPro" id="IPR004556">
    <property type="entry name" value="HemK-like"/>
</dbReference>
<dbReference type="InterPro" id="IPR002052">
    <property type="entry name" value="DNA_methylase_N6_adenine_CS"/>
</dbReference>